<dbReference type="Pfam" id="PF08241">
    <property type="entry name" value="Methyltransf_11"/>
    <property type="match status" value="1"/>
</dbReference>
<dbReference type="CDD" id="cd02440">
    <property type="entry name" value="AdoMet_MTases"/>
    <property type="match status" value="1"/>
</dbReference>
<gene>
    <name evidence="4" type="primary">LOC106011038</name>
</gene>
<dbReference type="Gene3D" id="3.40.50.150">
    <property type="entry name" value="Vaccinia Virus protein VP39"/>
    <property type="match status" value="2"/>
</dbReference>
<dbReference type="RefSeq" id="XP_012934673.1">
    <property type="nucleotide sequence ID" value="XM_013079219.2"/>
</dbReference>
<keyword evidence="3" id="KW-1185">Reference proteome</keyword>
<name>A0ABM0ZUE1_APLCA</name>
<feature type="domain" description="Methyltransferase" evidence="2">
    <location>
        <begin position="151"/>
        <end position="196"/>
    </location>
</feature>
<evidence type="ECO:0000313" key="3">
    <source>
        <dbReference type="Proteomes" id="UP000694888"/>
    </source>
</evidence>
<reference evidence="4" key="1">
    <citation type="submission" date="2025-08" db="UniProtKB">
        <authorList>
            <consortium name="RefSeq"/>
        </authorList>
    </citation>
    <scope>IDENTIFICATION</scope>
</reference>
<evidence type="ECO:0000259" key="2">
    <source>
        <dbReference type="Pfam" id="PF13649"/>
    </source>
</evidence>
<dbReference type="InterPro" id="IPR029063">
    <property type="entry name" value="SAM-dependent_MTases_sf"/>
</dbReference>
<evidence type="ECO:0000313" key="4">
    <source>
        <dbReference type="RefSeq" id="XP_012934673.1"/>
    </source>
</evidence>
<accession>A0ABM0ZUE1</accession>
<organism evidence="3 4">
    <name type="scientific">Aplysia californica</name>
    <name type="common">California sea hare</name>
    <dbReference type="NCBI Taxonomy" id="6500"/>
    <lineage>
        <taxon>Eukaryota</taxon>
        <taxon>Metazoa</taxon>
        <taxon>Spiralia</taxon>
        <taxon>Lophotrochozoa</taxon>
        <taxon>Mollusca</taxon>
        <taxon>Gastropoda</taxon>
        <taxon>Heterobranchia</taxon>
        <taxon>Euthyneura</taxon>
        <taxon>Tectipleura</taxon>
        <taxon>Aplysiida</taxon>
        <taxon>Aplysioidea</taxon>
        <taxon>Aplysiidae</taxon>
        <taxon>Aplysia</taxon>
    </lineage>
</organism>
<dbReference type="Proteomes" id="UP000694888">
    <property type="component" value="Unplaced"/>
</dbReference>
<dbReference type="Pfam" id="PF13649">
    <property type="entry name" value="Methyltransf_25"/>
    <property type="match status" value="1"/>
</dbReference>
<sequence length="375" mass="42109">MKSCHLFLNPFHTLCQKRDCVQEIYVRWMKVIVRGKKHYASIHKQDRRVFVFKNTQNNALYIPYEFKFSDNVSQFKVKNLKGGFQRRPELLAQGDGIMSDRVHAESALRHTRTKSIQSELVMSAWGILETFTSEAERKASNVSQSENHKFVLDIGCGDGHSTVPLMSMAGPGVCVGVDVNEGSLVNCRQNIQRTRTTFYTYQKPVCEAGGRATAGSTNYFHSRSANGENMTSCSSCDSLRLSNSAVSGPKGITACIYCGKSASRPSAADVVRYDIKHGLPFRSDLFDIAVSISFLQWLFYGDRHKQLDLFFSSLRRVLRPNGKAVIQFYPRSARQLSDAVDHASAHFRGALIGDYPHLNRGRKLFLLLFPTSDAL</sequence>
<dbReference type="InterPro" id="IPR039769">
    <property type="entry name" value="Bud23-like"/>
</dbReference>
<dbReference type="PANTHER" id="PTHR12734:SF0">
    <property type="entry name" value="18S RRNA (GUANINE-N(7))-METHYLTRANSFERASE-RELATED"/>
    <property type="match status" value="1"/>
</dbReference>
<dbReference type="InterPro" id="IPR041698">
    <property type="entry name" value="Methyltransf_25"/>
</dbReference>
<dbReference type="PANTHER" id="PTHR12734">
    <property type="entry name" value="METHYLTRANSFERASE-RELATED"/>
    <property type="match status" value="1"/>
</dbReference>
<dbReference type="GeneID" id="106011038"/>
<dbReference type="SUPFAM" id="SSF53335">
    <property type="entry name" value="S-adenosyl-L-methionine-dependent methyltransferases"/>
    <property type="match status" value="1"/>
</dbReference>
<protein>
    <submittedName>
        <fullName evidence="4">7SK snRNA methylphosphate capping enzyme</fullName>
    </submittedName>
</protein>
<dbReference type="InterPro" id="IPR013216">
    <property type="entry name" value="Methyltransf_11"/>
</dbReference>
<proteinExistence type="predicted"/>
<evidence type="ECO:0000259" key="1">
    <source>
        <dbReference type="Pfam" id="PF08241"/>
    </source>
</evidence>
<feature type="domain" description="Methyltransferase type 11" evidence="1">
    <location>
        <begin position="263"/>
        <end position="326"/>
    </location>
</feature>